<dbReference type="CDD" id="cd23659">
    <property type="entry name" value="USP_At3g01520-like"/>
    <property type="match status" value="1"/>
</dbReference>
<dbReference type="InterPro" id="IPR006016">
    <property type="entry name" value="UspA"/>
</dbReference>
<dbReference type="Proteomes" id="UP000000374">
    <property type="component" value="Chromosome"/>
</dbReference>
<feature type="region of interest" description="Disordered" evidence="2">
    <location>
        <begin position="145"/>
        <end position="170"/>
    </location>
</feature>
<dbReference type="EMBL" id="CP000542">
    <property type="protein sequence ID" value="ABM56380.1"/>
    <property type="molecule type" value="Genomic_DNA"/>
</dbReference>
<dbReference type="Pfam" id="PF00582">
    <property type="entry name" value="Usp"/>
    <property type="match status" value="1"/>
</dbReference>
<evidence type="ECO:0000259" key="3">
    <source>
        <dbReference type="Pfam" id="PF00582"/>
    </source>
</evidence>
<feature type="domain" description="UspA" evidence="3">
    <location>
        <begin position="3"/>
        <end position="141"/>
    </location>
</feature>
<gene>
    <name evidence="4" type="ordered locus">Veis_0597</name>
</gene>
<proteinExistence type="inferred from homology"/>
<dbReference type="Gene3D" id="3.40.50.620">
    <property type="entry name" value="HUPs"/>
    <property type="match status" value="1"/>
</dbReference>
<dbReference type="HOGENOM" id="CLU_049301_14_1_4"/>
<accession>A1WFH3</accession>
<reference evidence="5" key="1">
    <citation type="submission" date="2006-12" db="EMBL/GenBank/DDBJ databases">
        <title>Complete sequence of chromosome 1 of Verminephrobacter eiseniae EF01-2.</title>
        <authorList>
            <person name="Copeland A."/>
            <person name="Lucas S."/>
            <person name="Lapidus A."/>
            <person name="Barry K."/>
            <person name="Detter J.C."/>
            <person name="Glavina del Rio T."/>
            <person name="Dalin E."/>
            <person name="Tice H."/>
            <person name="Pitluck S."/>
            <person name="Chertkov O."/>
            <person name="Brettin T."/>
            <person name="Bruce D."/>
            <person name="Han C."/>
            <person name="Tapia R."/>
            <person name="Gilna P."/>
            <person name="Schmutz J."/>
            <person name="Larimer F."/>
            <person name="Land M."/>
            <person name="Hauser L."/>
            <person name="Kyrpides N."/>
            <person name="Kim E."/>
            <person name="Stahl D."/>
            <person name="Richardson P."/>
        </authorList>
    </citation>
    <scope>NUCLEOTIDE SEQUENCE [LARGE SCALE GENOMIC DNA]</scope>
    <source>
        <strain evidence="5">EF01-2</strain>
    </source>
</reference>
<dbReference type="eggNOG" id="COG0589">
    <property type="taxonomic scope" value="Bacteria"/>
</dbReference>
<sequence length="170" mass="17344">MLKILIAVDGSELSLDGVRHALALLRQGLRASVVLAHVQEPATLYEMVTARDPALIAAASIEAGEHLMASACALLDVAGVPYETDVGVGDVAHTLVDMIERSDCALVIIGARGQGAIRSALLGSVSQQVAHASPVPVTIVKHAQMPESTGGDGDAGADAEVRNQPGSIPG</sequence>
<dbReference type="PANTHER" id="PTHR31964">
    <property type="entry name" value="ADENINE NUCLEOTIDE ALPHA HYDROLASES-LIKE SUPERFAMILY PROTEIN"/>
    <property type="match status" value="1"/>
</dbReference>
<keyword evidence="5" id="KW-1185">Reference proteome</keyword>
<evidence type="ECO:0000313" key="4">
    <source>
        <dbReference type="EMBL" id="ABM56380.1"/>
    </source>
</evidence>
<dbReference type="PANTHER" id="PTHR31964:SF113">
    <property type="entry name" value="USPA DOMAIN-CONTAINING PROTEIN"/>
    <property type="match status" value="1"/>
</dbReference>
<dbReference type="SUPFAM" id="SSF52402">
    <property type="entry name" value="Adenine nucleotide alpha hydrolases-like"/>
    <property type="match status" value="1"/>
</dbReference>
<name>A1WFH3_VEREI</name>
<dbReference type="GeneID" id="76459299"/>
<dbReference type="OrthoDB" id="5512223at2"/>
<dbReference type="KEGG" id="vei:Veis_0597"/>
<evidence type="ECO:0000256" key="2">
    <source>
        <dbReference type="SAM" id="MobiDB-lite"/>
    </source>
</evidence>
<dbReference type="InterPro" id="IPR014729">
    <property type="entry name" value="Rossmann-like_a/b/a_fold"/>
</dbReference>
<evidence type="ECO:0000256" key="1">
    <source>
        <dbReference type="ARBA" id="ARBA00008791"/>
    </source>
</evidence>
<dbReference type="RefSeq" id="WP_011808394.1">
    <property type="nucleotide sequence ID" value="NC_008786.1"/>
</dbReference>
<evidence type="ECO:0000313" key="5">
    <source>
        <dbReference type="Proteomes" id="UP000000374"/>
    </source>
</evidence>
<organism evidence="4 5">
    <name type="scientific">Verminephrobacter eiseniae (strain EF01-2)</name>
    <dbReference type="NCBI Taxonomy" id="391735"/>
    <lineage>
        <taxon>Bacteria</taxon>
        <taxon>Pseudomonadati</taxon>
        <taxon>Pseudomonadota</taxon>
        <taxon>Betaproteobacteria</taxon>
        <taxon>Burkholderiales</taxon>
        <taxon>Comamonadaceae</taxon>
        <taxon>Verminephrobacter</taxon>
    </lineage>
</organism>
<dbReference type="PRINTS" id="PR01438">
    <property type="entry name" value="UNVRSLSTRESS"/>
</dbReference>
<comment type="similarity">
    <text evidence="1">Belongs to the universal stress protein A family.</text>
</comment>
<dbReference type="InterPro" id="IPR006015">
    <property type="entry name" value="Universal_stress_UspA"/>
</dbReference>
<dbReference type="STRING" id="391735.Veis_0597"/>
<protein>
    <submittedName>
        <fullName evidence="4">UspA domain protein</fullName>
    </submittedName>
</protein>
<dbReference type="AlphaFoldDB" id="A1WFH3"/>